<evidence type="ECO:0000256" key="6">
    <source>
        <dbReference type="RuleBase" id="RU000686"/>
    </source>
</evidence>
<evidence type="ECO:0000313" key="8">
    <source>
        <dbReference type="EMBL" id="KAL3312038.1"/>
    </source>
</evidence>
<dbReference type="PROSITE" id="PS51491">
    <property type="entry name" value="TAU_MAP_2"/>
    <property type="match status" value="1"/>
</dbReference>
<dbReference type="InterPro" id="IPR027324">
    <property type="entry name" value="MAP2/MAP4/Tau"/>
</dbReference>
<dbReference type="GO" id="GO:0005874">
    <property type="term" value="C:microtubule"/>
    <property type="evidence" value="ECO:0007669"/>
    <property type="project" value="UniProtKB-KW"/>
</dbReference>
<feature type="compositionally biased region" description="Basic and acidic residues" evidence="7">
    <location>
        <begin position="31"/>
        <end position="46"/>
    </location>
</feature>
<evidence type="ECO:0000256" key="7">
    <source>
        <dbReference type="SAM" id="MobiDB-lite"/>
    </source>
</evidence>
<evidence type="ECO:0000256" key="4">
    <source>
        <dbReference type="ARBA" id="ARBA00022737"/>
    </source>
</evidence>
<keyword evidence="8" id="KW-0645">Protease</keyword>
<gene>
    <name evidence="8" type="primary">MAP2</name>
    <name evidence="8" type="ORF">Ciccas_009375</name>
</gene>
<feature type="region of interest" description="Disordered" evidence="7">
    <location>
        <begin position="1"/>
        <end position="129"/>
    </location>
</feature>
<dbReference type="AlphaFoldDB" id="A0ABD2PX81"/>
<keyword evidence="3" id="KW-0597">Phosphoprotein</keyword>
<dbReference type="InterPro" id="IPR001084">
    <property type="entry name" value="MAP_tubulin-bd_rpt"/>
</dbReference>
<dbReference type="EMBL" id="JBJKFK010001898">
    <property type="protein sequence ID" value="KAL3312038.1"/>
    <property type="molecule type" value="Genomic_DNA"/>
</dbReference>
<evidence type="ECO:0000313" key="9">
    <source>
        <dbReference type="Proteomes" id="UP001626550"/>
    </source>
</evidence>
<name>A0ABD2PX81_9PLAT</name>
<keyword evidence="9" id="KW-1185">Reference proteome</keyword>
<keyword evidence="8" id="KW-0031">Aminopeptidase</keyword>
<evidence type="ECO:0000256" key="2">
    <source>
        <dbReference type="ARBA" id="ARBA00022490"/>
    </source>
</evidence>
<dbReference type="PROSITE" id="PS00229">
    <property type="entry name" value="TAU_MAP_1"/>
    <property type="match status" value="1"/>
</dbReference>
<evidence type="ECO:0000256" key="5">
    <source>
        <dbReference type="ARBA" id="ARBA00023212"/>
    </source>
</evidence>
<evidence type="ECO:0000256" key="3">
    <source>
        <dbReference type="ARBA" id="ARBA00022553"/>
    </source>
</evidence>
<reference evidence="8 9" key="1">
    <citation type="submission" date="2024-11" db="EMBL/GenBank/DDBJ databases">
        <title>Adaptive evolution of stress response genes in parasites aligns with host niche diversity.</title>
        <authorList>
            <person name="Hahn C."/>
            <person name="Resl P."/>
        </authorList>
    </citation>
    <scope>NUCLEOTIDE SEQUENCE [LARGE SCALE GENOMIC DNA]</scope>
    <source>
        <strain evidence="8">EGGRZ-B1_66</strain>
        <tissue evidence="8">Body</tissue>
    </source>
</reference>
<dbReference type="GO" id="GO:0004177">
    <property type="term" value="F:aminopeptidase activity"/>
    <property type="evidence" value="ECO:0007669"/>
    <property type="project" value="UniProtKB-KW"/>
</dbReference>
<keyword evidence="6" id="KW-0493">Microtubule</keyword>
<dbReference type="PANTHER" id="PTHR11501:SF18">
    <property type="entry name" value="MICROTUBULE-ASSOCIATED PROTEIN"/>
    <property type="match status" value="1"/>
</dbReference>
<sequence>MSIDLRSPQMPMDVNGNSISPDSTSADIPELADKLESASINFERRSSGIPRLSSTPSFNQRKISTESNLVKPTQITIHPSPDKSGDDCSSQHSNSSHRSSTAYSYTSSGESLNRDRSSPGFRSAMTTSKLRSISSLDHDRIVHRLGYEPDLELGSAPRMIEAKVGSLQNARHVPGGGNVKIFDQKIVVGHVKGKCESFANVSYKPGGGNITILNQPLQFENTPKVGSLSNIKHQPGGGNKPIEVQKVTFKEKAVPKVSSLANVKHKPAGGDKKLLGLERNEKTIQTGRVTRLGEVTAKVESLKNRSYAPGGGKVQIFGEKLPWLKYNAPNISTEEKKRINKHLSGKD</sequence>
<keyword evidence="2 6" id="KW-0963">Cytoplasm</keyword>
<organism evidence="8 9">
    <name type="scientific">Cichlidogyrus casuarinus</name>
    <dbReference type="NCBI Taxonomy" id="1844966"/>
    <lineage>
        <taxon>Eukaryota</taxon>
        <taxon>Metazoa</taxon>
        <taxon>Spiralia</taxon>
        <taxon>Lophotrochozoa</taxon>
        <taxon>Platyhelminthes</taxon>
        <taxon>Monogenea</taxon>
        <taxon>Monopisthocotylea</taxon>
        <taxon>Dactylogyridea</taxon>
        <taxon>Ancyrocephalidae</taxon>
        <taxon>Cichlidogyrus</taxon>
    </lineage>
</organism>
<accession>A0ABD2PX81</accession>
<dbReference type="PANTHER" id="PTHR11501">
    <property type="entry name" value="MICROTUBULE-ASSOCIATED PROTEIN"/>
    <property type="match status" value="1"/>
</dbReference>
<dbReference type="Pfam" id="PF00418">
    <property type="entry name" value="Tubulin-binding"/>
    <property type="match status" value="4"/>
</dbReference>
<dbReference type="Proteomes" id="UP001626550">
    <property type="component" value="Unassembled WGS sequence"/>
</dbReference>
<feature type="compositionally biased region" description="Polar residues" evidence="7">
    <location>
        <begin position="15"/>
        <end position="26"/>
    </location>
</feature>
<comment type="subcellular location">
    <subcellularLocation>
        <location evidence="1 6">Cytoplasm</location>
        <location evidence="1 6">Cytoskeleton</location>
    </subcellularLocation>
</comment>
<proteinExistence type="predicted"/>
<protein>
    <recommendedName>
        <fullName evidence="6">Microtubule-associated protein</fullName>
    </recommendedName>
</protein>
<feature type="compositionally biased region" description="Polar residues" evidence="7">
    <location>
        <begin position="52"/>
        <end position="77"/>
    </location>
</feature>
<keyword evidence="5 6" id="KW-0206">Cytoskeleton</keyword>
<keyword evidence="8" id="KW-0378">Hydrolase</keyword>
<feature type="compositionally biased region" description="Low complexity" evidence="7">
    <location>
        <begin position="87"/>
        <end position="111"/>
    </location>
</feature>
<comment type="caution">
    <text evidence="8">The sequence shown here is derived from an EMBL/GenBank/DDBJ whole genome shotgun (WGS) entry which is preliminary data.</text>
</comment>
<evidence type="ECO:0000256" key="1">
    <source>
        <dbReference type="ARBA" id="ARBA00004245"/>
    </source>
</evidence>
<keyword evidence="4" id="KW-0677">Repeat</keyword>